<dbReference type="CDD" id="cd00487">
    <property type="entry name" value="Pep_deformylase"/>
    <property type="match status" value="1"/>
</dbReference>
<feature type="binding site" evidence="6">
    <location>
        <position position="157"/>
    </location>
    <ligand>
        <name>Fe cation</name>
        <dbReference type="ChEBI" id="CHEBI:24875"/>
    </ligand>
</feature>
<dbReference type="AlphaFoldDB" id="A0A168RJL0"/>
<dbReference type="InterPro" id="IPR036821">
    <property type="entry name" value="Peptide_deformylase_sf"/>
</dbReference>
<keyword evidence="5 6" id="KW-0408">Iron</keyword>
<evidence type="ECO:0000256" key="4">
    <source>
        <dbReference type="ARBA" id="ARBA00022917"/>
    </source>
</evidence>
<dbReference type="NCBIfam" id="TIGR00079">
    <property type="entry name" value="pept_deformyl"/>
    <property type="match status" value="1"/>
</dbReference>
<name>A0A168RJL0_9BACT</name>
<proteinExistence type="inferred from homology"/>
<sequence length="183" mass="21108">MKYKVNLVKLPNKILRERSKEVELPLSQENIELAEKMIWHIDDSQFNPQTIFQPGVGVAAIQYGIPKRMFYINAEENGKVLRDVLINPKIISTSAAEVALENGEGCLSVAHSWKNQEGFVHRQNRVLAEAYSYFDKKVKTYDLSGYLAIVFQHEYDHLEGKLFIDRINKNDPWAEHKDAKYIG</sequence>
<evidence type="ECO:0000256" key="6">
    <source>
        <dbReference type="HAMAP-Rule" id="MF_00163"/>
    </source>
</evidence>
<keyword evidence="2 6" id="KW-0479">Metal-binding</keyword>
<evidence type="ECO:0000256" key="1">
    <source>
        <dbReference type="ARBA" id="ARBA00010759"/>
    </source>
</evidence>
<dbReference type="FunFam" id="3.90.45.10:FF:000002">
    <property type="entry name" value="Peptide deformylase"/>
    <property type="match status" value="1"/>
</dbReference>
<evidence type="ECO:0000256" key="2">
    <source>
        <dbReference type="ARBA" id="ARBA00022723"/>
    </source>
</evidence>
<dbReference type="GO" id="GO:0046872">
    <property type="term" value="F:metal ion binding"/>
    <property type="evidence" value="ECO:0007669"/>
    <property type="project" value="UniProtKB-KW"/>
</dbReference>
<comment type="caution">
    <text evidence="7">The sequence shown here is derived from an EMBL/GenBank/DDBJ whole genome shotgun (WGS) entry which is preliminary data.</text>
</comment>
<dbReference type="GO" id="GO:0042586">
    <property type="term" value="F:peptide deformylase activity"/>
    <property type="evidence" value="ECO:0007669"/>
    <property type="project" value="UniProtKB-UniRule"/>
</dbReference>
<dbReference type="PRINTS" id="PR01576">
    <property type="entry name" value="PDEFORMYLASE"/>
</dbReference>
<dbReference type="PANTHER" id="PTHR10458:SF22">
    <property type="entry name" value="PEPTIDE DEFORMYLASE"/>
    <property type="match status" value="1"/>
</dbReference>
<dbReference type="EC" id="3.5.1.88" evidence="6"/>
<comment type="function">
    <text evidence="6">Removes the formyl group from the N-terminal Met of newly synthesized proteins. Requires at least a dipeptide for an efficient rate of reaction. N-terminal L-methionine is a prerequisite for activity but the enzyme has broad specificity at other positions.</text>
</comment>
<dbReference type="RefSeq" id="WP_063626021.1">
    <property type="nucleotide sequence ID" value="NZ_LVLH01000022.1"/>
</dbReference>
<dbReference type="STRING" id="29557.MGALLINA_02150"/>
<dbReference type="InterPro" id="IPR023635">
    <property type="entry name" value="Peptide_deformylase"/>
</dbReference>
<keyword evidence="3 6" id="KW-0378">Hydrolase</keyword>
<dbReference type="SUPFAM" id="SSF56420">
    <property type="entry name" value="Peptide deformylase"/>
    <property type="match status" value="1"/>
</dbReference>
<comment type="similarity">
    <text evidence="1 6">Belongs to the polypeptide deformylase family.</text>
</comment>
<comment type="cofactor">
    <cofactor evidence="6">
        <name>Fe(2+)</name>
        <dbReference type="ChEBI" id="CHEBI:29033"/>
    </cofactor>
    <text evidence="6">Binds 1 Fe(2+) ion.</text>
</comment>
<protein>
    <recommendedName>
        <fullName evidence="6">Peptide deformylase</fullName>
        <shortName evidence="6">PDF</shortName>
        <ecNumber evidence="6">3.5.1.88</ecNumber>
    </recommendedName>
    <alternativeName>
        <fullName evidence="6">Polypeptide deformylase</fullName>
    </alternativeName>
</protein>
<dbReference type="Proteomes" id="UP000076983">
    <property type="component" value="Unassembled WGS sequence"/>
</dbReference>
<comment type="catalytic activity">
    <reaction evidence="6">
        <text>N-terminal N-formyl-L-methionyl-[peptide] + H2O = N-terminal L-methionyl-[peptide] + formate</text>
        <dbReference type="Rhea" id="RHEA:24420"/>
        <dbReference type="Rhea" id="RHEA-COMP:10639"/>
        <dbReference type="Rhea" id="RHEA-COMP:10640"/>
        <dbReference type="ChEBI" id="CHEBI:15377"/>
        <dbReference type="ChEBI" id="CHEBI:15740"/>
        <dbReference type="ChEBI" id="CHEBI:49298"/>
        <dbReference type="ChEBI" id="CHEBI:64731"/>
        <dbReference type="EC" id="3.5.1.88"/>
    </reaction>
</comment>
<dbReference type="PANTHER" id="PTHR10458">
    <property type="entry name" value="PEPTIDE DEFORMYLASE"/>
    <property type="match status" value="1"/>
</dbReference>
<dbReference type="HAMAP" id="MF_00163">
    <property type="entry name" value="Pep_deformylase"/>
    <property type="match status" value="1"/>
</dbReference>
<dbReference type="Gene3D" id="3.90.45.10">
    <property type="entry name" value="Peptide deformylase"/>
    <property type="match status" value="1"/>
</dbReference>
<dbReference type="PIRSF" id="PIRSF004749">
    <property type="entry name" value="Pep_def"/>
    <property type="match status" value="1"/>
</dbReference>
<evidence type="ECO:0000256" key="5">
    <source>
        <dbReference type="ARBA" id="ARBA00023004"/>
    </source>
</evidence>
<dbReference type="Pfam" id="PF01327">
    <property type="entry name" value="Pep_deformylase"/>
    <property type="match status" value="1"/>
</dbReference>
<feature type="binding site" evidence="6">
    <location>
        <position position="106"/>
    </location>
    <ligand>
        <name>Fe cation</name>
        <dbReference type="ChEBI" id="CHEBI:24875"/>
    </ligand>
</feature>
<dbReference type="GO" id="GO:0006412">
    <property type="term" value="P:translation"/>
    <property type="evidence" value="ECO:0007669"/>
    <property type="project" value="UniProtKB-UniRule"/>
</dbReference>
<dbReference type="PATRIC" id="fig|29557.3.peg.198"/>
<keyword evidence="4 6" id="KW-0648">Protein biosynthesis</keyword>
<evidence type="ECO:0000313" key="8">
    <source>
        <dbReference type="Proteomes" id="UP000076983"/>
    </source>
</evidence>
<organism evidence="7 8">
    <name type="scientific">Mycoplasmopsis gallinarum</name>
    <dbReference type="NCBI Taxonomy" id="29557"/>
    <lineage>
        <taxon>Bacteria</taxon>
        <taxon>Bacillati</taxon>
        <taxon>Mycoplasmatota</taxon>
        <taxon>Mycoplasmoidales</taxon>
        <taxon>Metamycoplasmataceae</taxon>
        <taxon>Mycoplasmopsis</taxon>
    </lineage>
</organism>
<feature type="binding site" evidence="6">
    <location>
        <position position="153"/>
    </location>
    <ligand>
        <name>Fe cation</name>
        <dbReference type="ChEBI" id="CHEBI:24875"/>
    </ligand>
</feature>
<evidence type="ECO:0000256" key="3">
    <source>
        <dbReference type="ARBA" id="ARBA00022801"/>
    </source>
</evidence>
<dbReference type="OrthoDB" id="9784988at2"/>
<feature type="active site" evidence="6">
    <location>
        <position position="154"/>
    </location>
</feature>
<accession>A0A168RJL0</accession>
<keyword evidence="8" id="KW-1185">Reference proteome</keyword>
<gene>
    <name evidence="6 7" type="primary">def</name>
    <name evidence="7" type="ORF">MGALLINA_02150</name>
</gene>
<dbReference type="EMBL" id="LVLH01000022">
    <property type="protein sequence ID" value="OAB49044.1"/>
    <property type="molecule type" value="Genomic_DNA"/>
</dbReference>
<evidence type="ECO:0000313" key="7">
    <source>
        <dbReference type="EMBL" id="OAB49044.1"/>
    </source>
</evidence>
<reference evidence="7 8" key="1">
    <citation type="submission" date="2016-03" db="EMBL/GenBank/DDBJ databases">
        <title>Genome sequence of Mycoplasma gallinarum strain Mgn_IPT.</title>
        <authorList>
            <person name="Yacoub E."/>
            <person name="Sirand-Pugnet P."/>
            <person name="Barre A."/>
            <person name="Maurier F."/>
            <person name="Blanchard A."/>
            <person name="Ben Abdelmoumen B.M."/>
        </authorList>
    </citation>
    <scope>NUCLEOTIDE SEQUENCE [LARGE SCALE GENOMIC DNA]</scope>
    <source>
        <strain evidence="7 8">Mgn_IPT</strain>
    </source>
</reference>